<proteinExistence type="predicted"/>
<keyword evidence="1" id="KW-0812">Transmembrane</keyword>
<evidence type="ECO:0000313" key="2">
    <source>
        <dbReference type="EMBL" id="QTA89360.1"/>
    </source>
</evidence>
<reference evidence="2" key="1">
    <citation type="journal article" date="2021" name="Microb. Physiol.">
        <title>Proteogenomic Insights into the Physiology of Marine, Sulfate-Reducing, Filamentous Desulfonema limicola and Desulfonema magnum.</title>
        <authorList>
            <person name="Schnaars V."/>
            <person name="Wohlbrand L."/>
            <person name="Scheve S."/>
            <person name="Hinrichs C."/>
            <person name="Reinhardt R."/>
            <person name="Rabus R."/>
        </authorList>
    </citation>
    <scope>NUCLEOTIDE SEQUENCE</scope>
    <source>
        <strain evidence="2">4be13</strain>
    </source>
</reference>
<dbReference type="KEGG" id="dmm:dnm_054110"/>
<accession>A0A975BPS8</accession>
<keyword evidence="3" id="KW-1185">Reference proteome</keyword>
<protein>
    <submittedName>
        <fullName evidence="2">Uncharacterized protein</fullName>
    </submittedName>
</protein>
<dbReference type="Proteomes" id="UP000663722">
    <property type="component" value="Chromosome"/>
</dbReference>
<gene>
    <name evidence="2" type="ORF">dnm_054110</name>
</gene>
<keyword evidence="1" id="KW-0472">Membrane</keyword>
<dbReference type="EMBL" id="CP061800">
    <property type="protein sequence ID" value="QTA89360.1"/>
    <property type="molecule type" value="Genomic_DNA"/>
</dbReference>
<keyword evidence="1" id="KW-1133">Transmembrane helix</keyword>
<evidence type="ECO:0000313" key="3">
    <source>
        <dbReference type="Proteomes" id="UP000663722"/>
    </source>
</evidence>
<dbReference type="RefSeq" id="WP_207678013.1">
    <property type="nucleotide sequence ID" value="NZ_CP061800.1"/>
</dbReference>
<name>A0A975BPS8_9BACT</name>
<dbReference type="AlphaFoldDB" id="A0A975BPS8"/>
<evidence type="ECO:0000256" key="1">
    <source>
        <dbReference type="SAM" id="Phobius"/>
    </source>
</evidence>
<sequence>MRDKIIKFIIVMLVCGSVYFLLTNHIIFYTGGEELQWEILPKTTISFEETFVSLETGEYGGLKSILEKGTLQEDGLGAILVEWELISEDGLRRLEEEIAAEE</sequence>
<feature type="transmembrane region" description="Helical" evidence="1">
    <location>
        <begin position="5"/>
        <end position="22"/>
    </location>
</feature>
<organism evidence="2 3">
    <name type="scientific">Desulfonema magnum</name>
    <dbReference type="NCBI Taxonomy" id="45655"/>
    <lineage>
        <taxon>Bacteria</taxon>
        <taxon>Pseudomonadati</taxon>
        <taxon>Thermodesulfobacteriota</taxon>
        <taxon>Desulfobacteria</taxon>
        <taxon>Desulfobacterales</taxon>
        <taxon>Desulfococcaceae</taxon>
        <taxon>Desulfonema</taxon>
    </lineage>
</organism>